<accession>A0AAD2E2N2</accession>
<gene>
    <name evidence="1" type="ORF">FPE_LOCUS19941</name>
</gene>
<evidence type="ECO:0000313" key="1">
    <source>
        <dbReference type="EMBL" id="CAI9772511.1"/>
    </source>
</evidence>
<reference evidence="1" key="1">
    <citation type="submission" date="2023-05" db="EMBL/GenBank/DDBJ databases">
        <authorList>
            <person name="Huff M."/>
        </authorList>
    </citation>
    <scope>NUCLEOTIDE SEQUENCE</scope>
</reference>
<sequence>MLWITLQRLARMGYLYQIVTLLSLIAPSMQDFLKQVQGKLLNCYPRLITKPTLSNPPLKNLENIHQNIEIHEIDEPEAFDSIVVGKEPSYEGGKCLLESVSTVLVNKEPVSEGEVVLIEQVDKGSAIDCNPSSEDRTTTKQGKLTRNFLKNIASQLTRVFMVD</sequence>
<organism evidence="1 2">
    <name type="scientific">Fraxinus pennsylvanica</name>
    <dbReference type="NCBI Taxonomy" id="56036"/>
    <lineage>
        <taxon>Eukaryota</taxon>
        <taxon>Viridiplantae</taxon>
        <taxon>Streptophyta</taxon>
        <taxon>Embryophyta</taxon>
        <taxon>Tracheophyta</taxon>
        <taxon>Spermatophyta</taxon>
        <taxon>Magnoliopsida</taxon>
        <taxon>eudicotyledons</taxon>
        <taxon>Gunneridae</taxon>
        <taxon>Pentapetalae</taxon>
        <taxon>asterids</taxon>
        <taxon>lamiids</taxon>
        <taxon>Lamiales</taxon>
        <taxon>Oleaceae</taxon>
        <taxon>Oleeae</taxon>
        <taxon>Fraxinus</taxon>
    </lineage>
</organism>
<evidence type="ECO:0000313" key="2">
    <source>
        <dbReference type="Proteomes" id="UP000834106"/>
    </source>
</evidence>
<proteinExistence type="predicted"/>
<dbReference type="EMBL" id="OU503047">
    <property type="protein sequence ID" value="CAI9772511.1"/>
    <property type="molecule type" value="Genomic_DNA"/>
</dbReference>
<protein>
    <submittedName>
        <fullName evidence="1">Uncharacterized protein</fullName>
    </submittedName>
</protein>
<dbReference type="Proteomes" id="UP000834106">
    <property type="component" value="Chromosome 12"/>
</dbReference>
<dbReference type="AlphaFoldDB" id="A0AAD2E2N2"/>
<name>A0AAD2E2N2_9LAMI</name>
<keyword evidence="2" id="KW-1185">Reference proteome</keyword>